<dbReference type="InterPro" id="IPR007627">
    <property type="entry name" value="RNA_pol_sigma70_r2"/>
</dbReference>
<proteinExistence type="inferred from homology"/>
<organism evidence="8 9">
    <name type="scientific">Anaeromyxobacter oryzae</name>
    <dbReference type="NCBI Taxonomy" id="2918170"/>
    <lineage>
        <taxon>Bacteria</taxon>
        <taxon>Pseudomonadati</taxon>
        <taxon>Myxococcota</taxon>
        <taxon>Myxococcia</taxon>
        <taxon>Myxococcales</taxon>
        <taxon>Cystobacterineae</taxon>
        <taxon>Anaeromyxobacteraceae</taxon>
        <taxon>Anaeromyxobacter</taxon>
    </lineage>
</organism>
<keyword evidence="2" id="KW-0805">Transcription regulation</keyword>
<comment type="similarity">
    <text evidence="1">Belongs to the sigma-70 factor family.</text>
</comment>
<evidence type="ECO:0000313" key="8">
    <source>
        <dbReference type="EMBL" id="BDG06120.1"/>
    </source>
</evidence>
<dbReference type="PRINTS" id="PR00046">
    <property type="entry name" value="SIGMA70FCT"/>
</dbReference>
<dbReference type="InterPro" id="IPR013324">
    <property type="entry name" value="RNA_pol_sigma_r3/r4-like"/>
</dbReference>
<dbReference type="Gene3D" id="1.20.120.1810">
    <property type="match status" value="1"/>
</dbReference>
<keyword evidence="4" id="KW-0238">DNA-binding</keyword>
<feature type="compositionally biased region" description="Basic and acidic residues" evidence="6">
    <location>
        <begin position="1"/>
        <end position="13"/>
    </location>
</feature>
<evidence type="ECO:0000256" key="3">
    <source>
        <dbReference type="ARBA" id="ARBA00023082"/>
    </source>
</evidence>
<protein>
    <submittedName>
        <fullName evidence="8">RNA polymerase sigma factor</fullName>
    </submittedName>
</protein>
<dbReference type="SUPFAM" id="SSF88946">
    <property type="entry name" value="Sigma2 domain of RNA polymerase sigma factors"/>
    <property type="match status" value="1"/>
</dbReference>
<evidence type="ECO:0000313" key="9">
    <source>
        <dbReference type="Proteomes" id="UP001162891"/>
    </source>
</evidence>
<dbReference type="Pfam" id="PF04542">
    <property type="entry name" value="Sigma70_r2"/>
    <property type="match status" value="1"/>
</dbReference>
<name>A0ABM7X2U1_9BACT</name>
<dbReference type="InterPro" id="IPR036388">
    <property type="entry name" value="WH-like_DNA-bd_sf"/>
</dbReference>
<keyword evidence="3" id="KW-0731">Sigma factor</keyword>
<evidence type="ECO:0000256" key="4">
    <source>
        <dbReference type="ARBA" id="ARBA00023125"/>
    </source>
</evidence>
<evidence type="ECO:0000256" key="6">
    <source>
        <dbReference type="SAM" id="MobiDB-lite"/>
    </source>
</evidence>
<reference evidence="9" key="1">
    <citation type="journal article" date="2022" name="Int. J. Syst. Evol. Microbiol.">
        <title>Anaeromyxobacter oryzae sp. nov., Anaeromyxobacter diazotrophicus sp. nov. and Anaeromyxobacter paludicola sp. nov., isolated from paddy soils.</title>
        <authorList>
            <person name="Itoh H."/>
            <person name="Xu Z."/>
            <person name="Mise K."/>
            <person name="Masuda Y."/>
            <person name="Ushijima N."/>
            <person name="Hayakawa C."/>
            <person name="Shiratori Y."/>
            <person name="Senoo K."/>
        </authorList>
    </citation>
    <scope>NUCLEOTIDE SEQUENCE [LARGE SCALE GENOMIC DNA]</scope>
    <source>
        <strain evidence="9">Red232</strain>
    </source>
</reference>
<feature type="region of interest" description="Disordered" evidence="6">
    <location>
        <begin position="1"/>
        <end position="31"/>
    </location>
</feature>
<dbReference type="PROSITE" id="PS00715">
    <property type="entry name" value="SIGMA70_1"/>
    <property type="match status" value="1"/>
</dbReference>
<evidence type="ECO:0000259" key="7">
    <source>
        <dbReference type="PROSITE" id="PS00715"/>
    </source>
</evidence>
<evidence type="ECO:0000256" key="5">
    <source>
        <dbReference type="ARBA" id="ARBA00023163"/>
    </source>
</evidence>
<dbReference type="InterPro" id="IPR013325">
    <property type="entry name" value="RNA_pol_sigma_r2"/>
</dbReference>
<dbReference type="Gene3D" id="1.10.10.10">
    <property type="entry name" value="Winged helix-like DNA-binding domain superfamily/Winged helix DNA-binding domain"/>
    <property type="match status" value="2"/>
</dbReference>
<evidence type="ECO:0000256" key="2">
    <source>
        <dbReference type="ARBA" id="ARBA00023015"/>
    </source>
</evidence>
<gene>
    <name evidence="8" type="ORF">AMOR_51160</name>
</gene>
<accession>A0ABM7X2U1</accession>
<dbReference type="InterPro" id="IPR050813">
    <property type="entry name" value="Sigma-70_Factor"/>
</dbReference>
<dbReference type="InterPro" id="IPR014284">
    <property type="entry name" value="RNA_pol_sigma-70_dom"/>
</dbReference>
<dbReference type="EMBL" id="AP025591">
    <property type="protein sequence ID" value="BDG06120.1"/>
    <property type="molecule type" value="Genomic_DNA"/>
</dbReference>
<feature type="domain" description="RNA polymerase sigma-70" evidence="7">
    <location>
        <begin position="101"/>
        <end position="114"/>
    </location>
</feature>
<dbReference type="PANTHER" id="PTHR30376">
    <property type="entry name" value="SIGMA FACTOR RPOH HEAT SHOCK RELATED"/>
    <property type="match status" value="1"/>
</dbReference>
<dbReference type="InterPro" id="IPR009042">
    <property type="entry name" value="RNA_pol_sigma70_r1_2"/>
</dbReference>
<dbReference type="PANTHER" id="PTHR30376:SF3">
    <property type="entry name" value="RNA POLYMERASE SIGMA FACTOR RPOH"/>
    <property type="match status" value="1"/>
</dbReference>
<keyword evidence="9" id="KW-1185">Reference proteome</keyword>
<dbReference type="Pfam" id="PF04545">
    <property type="entry name" value="Sigma70_r4"/>
    <property type="match status" value="1"/>
</dbReference>
<dbReference type="SUPFAM" id="SSF88659">
    <property type="entry name" value="Sigma3 and sigma4 domains of RNA polymerase sigma factors"/>
    <property type="match status" value="1"/>
</dbReference>
<evidence type="ECO:0000256" key="1">
    <source>
        <dbReference type="ARBA" id="ARBA00007788"/>
    </source>
</evidence>
<dbReference type="NCBIfam" id="TIGR02937">
    <property type="entry name" value="sigma70-ECF"/>
    <property type="match status" value="1"/>
</dbReference>
<dbReference type="RefSeq" id="WP_248355437.1">
    <property type="nucleotide sequence ID" value="NZ_AP025591.1"/>
</dbReference>
<keyword evidence="5" id="KW-0804">Transcription</keyword>
<dbReference type="Pfam" id="PF00140">
    <property type="entry name" value="Sigma70_r1_2"/>
    <property type="match status" value="1"/>
</dbReference>
<dbReference type="InterPro" id="IPR007630">
    <property type="entry name" value="RNA_pol_sigma70_r4"/>
</dbReference>
<sequence length="325" mass="37170">MPDDPRDRDDTAPRSRPALPARGSDADAPGAGGLVRYDPLRAYMAEVARHPVLSREEEHDLAVRYRESGDVDAAYKLVASNLRLVVKIAHEYRRTAFQLLDLVQEGNMGLMQAVKKYDPWKGVKLSSYAAWWIRAYIIRFLMENWRMVKLGTTQAQRKLFFNLAKEREKLLARGIEPTPRLLAKNLQVEEKDVEEMSARMASEDLSLDAPLGDDDESRQTRLDRVASDGAPAADAAIADEELRRVFREKLQKFAGTITDEKERYIFEHRLLPPDGTPPLTLQEIGDRFKLTRERARQIEAKLTGRLREYLRDEIPDFELLGPPES</sequence>
<dbReference type="NCBIfam" id="NF005143">
    <property type="entry name" value="PRK06596.1"/>
    <property type="match status" value="1"/>
</dbReference>
<dbReference type="Proteomes" id="UP001162891">
    <property type="component" value="Chromosome"/>
</dbReference>
<dbReference type="InterPro" id="IPR000943">
    <property type="entry name" value="RNA_pol_sigma70"/>
</dbReference>